<feature type="region of interest" description="Disordered" evidence="1">
    <location>
        <begin position="118"/>
        <end position="185"/>
    </location>
</feature>
<proteinExistence type="predicted"/>
<evidence type="ECO:0000313" key="3">
    <source>
        <dbReference type="Proteomes" id="UP000799539"/>
    </source>
</evidence>
<dbReference type="EMBL" id="ML992683">
    <property type="protein sequence ID" value="KAF2210091.1"/>
    <property type="molecule type" value="Genomic_DNA"/>
</dbReference>
<dbReference type="AlphaFoldDB" id="A0A6A6F9L1"/>
<keyword evidence="3" id="KW-1185">Reference proteome</keyword>
<feature type="compositionally biased region" description="Basic and acidic residues" evidence="1">
    <location>
        <begin position="129"/>
        <end position="146"/>
    </location>
</feature>
<gene>
    <name evidence="2" type="ORF">CERZMDRAFT_99785</name>
</gene>
<protein>
    <submittedName>
        <fullName evidence="2">Uncharacterized protein</fullName>
    </submittedName>
</protein>
<name>A0A6A6F9L1_9PEZI</name>
<feature type="compositionally biased region" description="Basic and acidic residues" evidence="1">
    <location>
        <begin position="175"/>
        <end position="185"/>
    </location>
</feature>
<reference evidence="2" key="1">
    <citation type="journal article" date="2020" name="Stud. Mycol.">
        <title>101 Dothideomycetes genomes: a test case for predicting lifestyles and emergence of pathogens.</title>
        <authorList>
            <person name="Haridas S."/>
            <person name="Albert R."/>
            <person name="Binder M."/>
            <person name="Bloem J."/>
            <person name="Labutti K."/>
            <person name="Salamov A."/>
            <person name="Andreopoulos B."/>
            <person name="Baker S."/>
            <person name="Barry K."/>
            <person name="Bills G."/>
            <person name="Bluhm B."/>
            <person name="Cannon C."/>
            <person name="Castanera R."/>
            <person name="Culley D."/>
            <person name="Daum C."/>
            <person name="Ezra D."/>
            <person name="Gonzalez J."/>
            <person name="Henrissat B."/>
            <person name="Kuo A."/>
            <person name="Liang C."/>
            <person name="Lipzen A."/>
            <person name="Lutzoni F."/>
            <person name="Magnuson J."/>
            <person name="Mondo S."/>
            <person name="Nolan M."/>
            <person name="Ohm R."/>
            <person name="Pangilinan J."/>
            <person name="Park H.-J."/>
            <person name="Ramirez L."/>
            <person name="Alfaro M."/>
            <person name="Sun H."/>
            <person name="Tritt A."/>
            <person name="Yoshinaga Y."/>
            <person name="Zwiers L.-H."/>
            <person name="Turgeon B."/>
            <person name="Goodwin S."/>
            <person name="Spatafora J."/>
            <person name="Crous P."/>
            <person name="Grigoriev I."/>
        </authorList>
    </citation>
    <scope>NUCLEOTIDE SEQUENCE</scope>
    <source>
        <strain evidence="2">SCOH1-5</strain>
    </source>
</reference>
<evidence type="ECO:0000313" key="2">
    <source>
        <dbReference type="EMBL" id="KAF2210091.1"/>
    </source>
</evidence>
<sequence>MAIEESPHPNGTTEKFCLVPHFAEPPSREACVVPQRTINALRRSVQAASNSGGICRKGLTTLGRTQGSPHQYVRKVRNTRTSPSLGRVHYRMGSAPEKPVPFKKEMIILSKRDETYWYPAEMPPKSKKREPQGKKGAQETKGDKQSKGGKKNKAAKEGEGVKNSEVVKAPQKSKGSKESAKKNLV</sequence>
<accession>A0A6A6F9L1</accession>
<organism evidence="2 3">
    <name type="scientific">Cercospora zeae-maydis SCOH1-5</name>
    <dbReference type="NCBI Taxonomy" id="717836"/>
    <lineage>
        <taxon>Eukaryota</taxon>
        <taxon>Fungi</taxon>
        <taxon>Dikarya</taxon>
        <taxon>Ascomycota</taxon>
        <taxon>Pezizomycotina</taxon>
        <taxon>Dothideomycetes</taxon>
        <taxon>Dothideomycetidae</taxon>
        <taxon>Mycosphaerellales</taxon>
        <taxon>Mycosphaerellaceae</taxon>
        <taxon>Cercospora</taxon>
    </lineage>
</organism>
<evidence type="ECO:0000256" key="1">
    <source>
        <dbReference type="SAM" id="MobiDB-lite"/>
    </source>
</evidence>
<dbReference type="Proteomes" id="UP000799539">
    <property type="component" value="Unassembled WGS sequence"/>
</dbReference>